<evidence type="ECO:0000313" key="4">
    <source>
        <dbReference type="EMBL" id="MCD7455584.1"/>
    </source>
</evidence>
<comment type="function">
    <text evidence="2">Acylhydrolase that catalyzes the hydrolysis of phospholipids at the sn-1 position.</text>
</comment>
<gene>
    <name evidence="4" type="ORF">HAX54_028705</name>
</gene>
<evidence type="ECO:0000313" key="5">
    <source>
        <dbReference type="Proteomes" id="UP000823775"/>
    </source>
</evidence>
<keyword evidence="2" id="KW-0442">Lipid degradation</keyword>
<evidence type="ECO:0000256" key="1">
    <source>
        <dbReference type="ARBA" id="ARBA00022801"/>
    </source>
</evidence>
<keyword evidence="1 2" id="KW-0378">Hydrolase</keyword>
<accession>A0ABS8S9Q6</accession>
<evidence type="ECO:0000256" key="2">
    <source>
        <dbReference type="RuleBase" id="RU367093"/>
    </source>
</evidence>
<organism evidence="4 5">
    <name type="scientific">Datura stramonium</name>
    <name type="common">Jimsonweed</name>
    <name type="synonym">Common thornapple</name>
    <dbReference type="NCBI Taxonomy" id="4076"/>
    <lineage>
        <taxon>Eukaryota</taxon>
        <taxon>Viridiplantae</taxon>
        <taxon>Streptophyta</taxon>
        <taxon>Embryophyta</taxon>
        <taxon>Tracheophyta</taxon>
        <taxon>Spermatophyta</taxon>
        <taxon>Magnoliopsida</taxon>
        <taxon>eudicotyledons</taxon>
        <taxon>Gunneridae</taxon>
        <taxon>Pentapetalae</taxon>
        <taxon>asterids</taxon>
        <taxon>lamiids</taxon>
        <taxon>Solanales</taxon>
        <taxon>Solanaceae</taxon>
        <taxon>Solanoideae</taxon>
        <taxon>Datureae</taxon>
        <taxon>Datura</taxon>
    </lineage>
</organism>
<keyword evidence="2" id="KW-0443">Lipid metabolism</keyword>
<dbReference type="Gene3D" id="3.40.50.1820">
    <property type="entry name" value="alpha/beta hydrolase"/>
    <property type="match status" value="1"/>
</dbReference>
<feature type="region of interest" description="Disordered" evidence="3">
    <location>
        <begin position="73"/>
        <end position="107"/>
    </location>
</feature>
<comment type="caution">
    <text evidence="4">The sequence shown here is derived from an EMBL/GenBank/DDBJ whole genome shotgun (WGS) entry which is preliminary data.</text>
</comment>
<sequence>MGTAPTWHELLGSNNWEGLLEPLDLNLRRLILRFRDFCQVTCNAFNNDENSKYCGTFPRTMRNYESVNVLGARPESAEPLLHPKSLNKADPDNDNGGNNSDDDKNAL</sequence>
<dbReference type="EMBL" id="JACEIK010000353">
    <property type="protein sequence ID" value="MCD7455584.1"/>
    <property type="molecule type" value="Genomic_DNA"/>
</dbReference>
<evidence type="ECO:0000256" key="3">
    <source>
        <dbReference type="SAM" id="MobiDB-lite"/>
    </source>
</evidence>
<keyword evidence="5" id="KW-1185">Reference proteome</keyword>
<protein>
    <recommendedName>
        <fullName evidence="2">Phospholipase A1</fullName>
        <ecNumber evidence="2">3.1.1.-</ecNumber>
    </recommendedName>
</protein>
<dbReference type="InterPro" id="IPR029058">
    <property type="entry name" value="AB_hydrolase_fold"/>
</dbReference>
<dbReference type="Proteomes" id="UP000823775">
    <property type="component" value="Unassembled WGS sequence"/>
</dbReference>
<dbReference type="PANTHER" id="PTHR31828:SF10">
    <property type="entry name" value="PHOSPHOLIPASE A1-IIDELTA"/>
    <property type="match status" value="1"/>
</dbReference>
<dbReference type="EC" id="3.1.1.-" evidence="2"/>
<reference evidence="4 5" key="1">
    <citation type="journal article" date="2021" name="BMC Genomics">
        <title>Datura genome reveals duplications of psychoactive alkaloid biosynthetic genes and high mutation rate following tissue culture.</title>
        <authorList>
            <person name="Rajewski A."/>
            <person name="Carter-House D."/>
            <person name="Stajich J."/>
            <person name="Litt A."/>
        </authorList>
    </citation>
    <scope>NUCLEOTIDE SEQUENCE [LARGE SCALE GENOMIC DNA]</scope>
    <source>
        <strain evidence="4">AR-01</strain>
    </source>
</reference>
<comment type="similarity">
    <text evidence="2">Belongs to the AB hydrolase superfamily. Lipase family.</text>
</comment>
<proteinExistence type="inferred from homology"/>
<dbReference type="PANTHER" id="PTHR31828">
    <property type="entry name" value="PHOSPHOLIPASE A1-IIGAMMA"/>
    <property type="match status" value="1"/>
</dbReference>
<name>A0ABS8S9Q6_DATST</name>
<dbReference type="InterPro" id="IPR033556">
    <property type="entry name" value="PLA"/>
</dbReference>